<name>A0A9D1F1W5_9BACT</name>
<comment type="caution">
    <text evidence="1">The sequence shown here is derived from an EMBL/GenBank/DDBJ whole genome shotgun (WGS) entry which is preliminary data.</text>
</comment>
<organism evidence="1 2">
    <name type="scientific">Candidatus Scatousia excrementigallinarum</name>
    <dbReference type="NCBI Taxonomy" id="2840935"/>
    <lineage>
        <taxon>Bacteria</taxon>
        <taxon>Candidatus Scatousia</taxon>
    </lineage>
</organism>
<dbReference type="AlphaFoldDB" id="A0A9D1F1W5"/>
<reference evidence="1" key="2">
    <citation type="journal article" date="2021" name="PeerJ">
        <title>Extensive microbial diversity within the chicken gut microbiome revealed by metagenomics and culture.</title>
        <authorList>
            <person name="Gilroy R."/>
            <person name="Ravi A."/>
            <person name="Getino M."/>
            <person name="Pursley I."/>
            <person name="Horton D.L."/>
            <person name="Alikhan N.F."/>
            <person name="Baker D."/>
            <person name="Gharbi K."/>
            <person name="Hall N."/>
            <person name="Watson M."/>
            <person name="Adriaenssens E.M."/>
            <person name="Foster-Nyarko E."/>
            <person name="Jarju S."/>
            <person name="Secka A."/>
            <person name="Antonio M."/>
            <person name="Oren A."/>
            <person name="Chaudhuri R.R."/>
            <person name="La Ragione R."/>
            <person name="Hildebrand F."/>
            <person name="Pallen M.J."/>
        </authorList>
    </citation>
    <scope>NUCLEOTIDE SEQUENCE</scope>
    <source>
        <strain evidence="1">6276</strain>
    </source>
</reference>
<proteinExistence type="predicted"/>
<dbReference type="Proteomes" id="UP000823928">
    <property type="component" value="Unassembled WGS sequence"/>
</dbReference>
<reference evidence="1" key="1">
    <citation type="submission" date="2020-10" db="EMBL/GenBank/DDBJ databases">
        <authorList>
            <person name="Gilroy R."/>
        </authorList>
    </citation>
    <scope>NUCLEOTIDE SEQUENCE</scope>
    <source>
        <strain evidence="1">6276</strain>
    </source>
</reference>
<gene>
    <name evidence="1" type="ORF">IAC10_13900</name>
</gene>
<evidence type="ECO:0000313" key="1">
    <source>
        <dbReference type="EMBL" id="HIS37694.1"/>
    </source>
</evidence>
<evidence type="ECO:0000313" key="2">
    <source>
        <dbReference type="Proteomes" id="UP000823928"/>
    </source>
</evidence>
<sequence>MLTGNNCHDCSRYNRLEMKNVNKDIVAWLEEIVEENNSRVERKEWKSKYNSYVVYDYEPFCTDGFEINLVITSYDQAYLNFIKYLYEEKVSTIEYLNSCIGQ</sequence>
<dbReference type="EMBL" id="DVIU01000283">
    <property type="protein sequence ID" value="HIS37694.1"/>
    <property type="molecule type" value="Genomic_DNA"/>
</dbReference>
<accession>A0A9D1F1W5</accession>
<protein>
    <submittedName>
        <fullName evidence="1">Uncharacterized protein</fullName>
    </submittedName>
</protein>